<dbReference type="Pfam" id="PF07195">
    <property type="entry name" value="FliD_C"/>
    <property type="match status" value="1"/>
</dbReference>
<comment type="subunit">
    <text evidence="2 7">Homopentamer.</text>
</comment>
<comment type="function">
    <text evidence="7">Required for morphogenesis and for the elongation of the flagellar filament by facilitating polymerization of the flagellin monomers at the tip of growing filament. Forms a capping structure, which prevents flagellin subunits (transported through the central channel of the flagellum) from leaking out without polymerization at the distal end.</text>
</comment>
<evidence type="ECO:0000256" key="8">
    <source>
        <dbReference type="SAM" id="MobiDB-lite"/>
    </source>
</evidence>
<dbReference type="PANTHER" id="PTHR30288:SF0">
    <property type="entry name" value="FLAGELLAR HOOK-ASSOCIATED PROTEIN 2"/>
    <property type="match status" value="1"/>
</dbReference>
<gene>
    <name evidence="11" type="primary">fliD</name>
    <name evidence="11" type="ORF">AU511_14000</name>
</gene>
<dbReference type="GO" id="GO:0009424">
    <property type="term" value="C:bacterial-type flagellum hook"/>
    <property type="evidence" value="ECO:0007669"/>
    <property type="project" value="UniProtKB-UniRule"/>
</dbReference>
<keyword evidence="4" id="KW-0175">Coiled coil</keyword>
<dbReference type="PANTHER" id="PTHR30288">
    <property type="entry name" value="FLAGELLAR CAP/ASSEMBLY PROTEIN FLID"/>
    <property type="match status" value="1"/>
</dbReference>
<evidence type="ECO:0000256" key="2">
    <source>
        <dbReference type="ARBA" id="ARBA00011255"/>
    </source>
</evidence>
<accession>A0A1X3RQ06</accession>
<comment type="function">
    <text evidence="6">Required for the morphogenesis and for the elongation of the flagellar filament by facilitating polymerization of the flagellin monomers at the tip of growing filament. Forms a capping structure, which prevents flagellin subunits (transported through the central channel of the flagellum) from leaking out without polymerization at the distal end.</text>
</comment>
<sequence>MATTSSTTSSTSSSTTSSSTGLVTSLGVGSGLDLSGILDSLEEVENQKLTAITTKQTSYESKLTAYGTLQSSLETFSTATAKLNDSSLYATKQTSTNTSFSSTASSSATSGTYAVKVSQLATAQTLATAAQASKTTQLGDSSLTTRNLTLQVGSGSEVNIALTNDQTTLSGIASAINSAKAGVTASIVQSGDSSYQLTLTSDTTGETSTMSVSSDDSALNSVLGYDSTSSSNGMTQQVAAQNAELTVNGIAIERSSNTVTDVPTEGVTLTLNAVSSSSENLVVTKSVTDAASAITDWVSSYNTLLTSFASLSAYSSVSAGESQSTSNGALVGDSTLSSIKNQLKTIISSAQSSDTFKVLSEMGVSLSTTTDSTTGTVVRGTLSIDNTKLVNALTDNGAEVGKFFMGDGKTTGLATQLVSTVSSYTKSNGLIDNAESGITSIIDKLKTQYTNVQSTIENTMSRYRTQFTKLDVLVQQLNSTGDYLTSAFEQLSSSSSS</sequence>
<dbReference type="GO" id="GO:0009421">
    <property type="term" value="C:bacterial-type flagellum filament cap"/>
    <property type="evidence" value="ECO:0007669"/>
    <property type="project" value="InterPro"/>
</dbReference>
<evidence type="ECO:0000256" key="1">
    <source>
        <dbReference type="ARBA" id="ARBA00009764"/>
    </source>
</evidence>
<protein>
    <recommendedName>
        <fullName evidence="3 7">Flagellar hook-associated protein 2</fullName>
        <shortName evidence="7">HAP2</shortName>
    </recommendedName>
    <alternativeName>
        <fullName evidence="7">Flagellar cap protein</fullName>
    </alternativeName>
</protein>
<keyword evidence="11" id="KW-0282">Flagellum</keyword>
<evidence type="ECO:0000313" key="11">
    <source>
        <dbReference type="EMBL" id="OSN03876.1"/>
    </source>
</evidence>
<evidence type="ECO:0000256" key="3">
    <source>
        <dbReference type="ARBA" id="ARBA00016246"/>
    </source>
</evidence>
<keyword evidence="7" id="KW-0964">Secreted</keyword>
<reference evidence="11 12" key="1">
    <citation type="submission" date="2016-02" db="EMBL/GenBank/DDBJ databases">
        <title>Species-wide whole genome sequencing reveals diversity, host range in Lonsdalea quercina.</title>
        <authorList>
            <person name="Li Y."/>
        </authorList>
    </citation>
    <scope>NUCLEOTIDE SEQUENCE [LARGE SCALE GENOMIC DNA]</scope>
    <source>
        <strain evidence="11 12">LMG 26264</strain>
    </source>
</reference>
<keyword evidence="5 7" id="KW-0975">Bacterial flagellum</keyword>
<feature type="domain" description="Flagellar hook-associated protein 2 C-terminal" evidence="10">
    <location>
        <begin position="240"/>
        <end position="479"/>
    </location>
</feature>
<evidence type="ECO:0000256" key="6">
    <source>
        <dbReference type="ARBA" id="ARBA00025175"/>
    </source>
</evidence>
<evidence type="ECO:0000256" key="5">
    <source>
        <dbReference type="ARBA" id="ARBA00023143"/>
    </source>
</evidence>
<dbReference type="NCBIfam" id="NF005955">
    <property type="entry name" value="PRK08032.1"/>
    <property type="match status" value="1"/>
</dbReference>
<dbReference type="OrthoDB" id="5980200at2"/>
<dbReference type="InterPro" id="IPR010809">
    <property type="entry name" value="FliD_C"/>
</dbReference>
<proteinExistence type="inferred from homology"/>
<organism evidence="11 12">
    <name type="scientific">Lonsdalea iberica</name>
    <dbReference type="NCBI Taxonomy" id="1082703"/>
    <lineage>
        <taxon>Bacteria</taxon>
        <taxon>Pseudomonadati</taxon>
        <taxon>Pseudomonadota</taxon>
        <taxon>Gammaproteobacteria</taxon>
        <taxon>Enterobacterales</taxon>
        <taxon>Pectobacteriaceae</taxon>
        <taxon>Lonsdalea</taxon>
    </lineage>
</organism>
<dbReference type="GO" id="GO:0005576">
    <property type="term" value="C:extracellular region"/>
    <property type="evidence" value="ECO:0007669"/>
    <property type="project" value="UniProtKB-SubCell"/>
</dbReference>
<evidence type="ECO:0000256" key="4">
    <source>
        <dbReference type="ARBA" id="ARBA00023054"/>
    </source>
</evidence>
<dbReference type="Proteomes" id="UP000194020">
    <property type="component" value="Unassembled WGS sequence"/>
</dbReference>
<evidence type="ECO:0000259" key="9">
    <source>
        <dbReference type="Pfam" id="PF02465"/>
    </source>
</evidence>
<feature type="region of interest" description="Disordered" evidence="8">
    <location>
        <begin position="1"/>
        <end position="21"/>
    </location>
</feature>
<feature type="domain" description="Flagellar hook-associated protein 2 N-terminal" evidence="9">
    <location>
        <begin position="30"/>
        <end position="124"/>
    </location>
</feature>
<dbReference type="GO" id="GO:0071973">
    <property type="term" value="P:bacterial-type flagellum-dependent cell motility"/>
    <property type="evidence" value="ECO:0007669"/>
    <property type="project" value="TreeGrafter"/>
</dbReference>
<evidence type="ECO:0000259" key="10">
    <source>
        <dbReference type="Pfam" id="PF07195"/>
    </source>
</evidence>
<dbReference type="Pfam" id="PF02465">
    <property type="entry name" value="FliD_N"/>
    <property type="match status" value="1"/>
</dbReference>
<dbReference type="GO" id="GO:0007155">
    <property type="term" value="P:cell adhesion"/>
    <property type="evidence" value="ECO:0007669"/>
    <property type="project" value="InterPro"/>
</dbReference>
<evidence type="ECO:0000313" key="12">
    <source>
        <dbReference type="Proteomes" id="UP000194020"/>
    </source>
</evidence>
<dbReference type="InterPro" id="IPR040026">
    <property type="entry name" value="FliD"/>
</dbReference>
<comment type="subcellular location">
    <subcellularLocation>
        <location evidence="7">Secreted</location>
    </subcellularLocation>
    <subcellularLocation>
        <location evidence="7">Bacterial flagellum</location>
    </subcellularLocation>
</comment>
<comment type="similarity">
    <text evidence="1 7">Belongs to the FliD family.</text>
</comment>
<evidence type="ECO:0000256" key="7">
    <source>
        <dbReference type="RuleBase" id="RU362066"/>
    </source>
</evidence>
<dbReference type="RefSeq" id="WP_094110063.1">
    <property type="nucleotide sequence ID" value="NZ_LUTP01000045.1"/>
</dbReference>
<comment type="caution">
    <text evidence="11">The sequence shown here is derived from an EMBL/GenBank/DDBJ whole genome shotgun (WGS) entry which is preliminary data.</text>
</comment>
<dbReference type="AlphaFoldDB" id="A0A1X3RQ06"/>
<keyword evidence="11" id="KW-0966">Cell projection</keyword>
<dbReference type="InterPro" id="IPR003481">
    <property type="entry name" value="FliD_N"/>
</dbReference>
<name>A0A1X3RQ06_9GAMM</name>
<dbReference type="EMBL" id="LUTP01000045">
    <property type="protein sequence ID" value="OSN03876.1"/>
    <property type="molecule type" value="Genomic_DNA"/>
</dbReference>
<keyword evidence="11" id="KW-0969">Cilium</keyword>